<dbReference type="EMBL" id="JAZHOG010000023">
    <property type="protein sequence ID" value="MEJ8569824.1"/>
    <property type="molecule type" value="Genomic_DNA"/>
</dbReference>
<dbReference type="Pfam" id="PF00300">
    <property type="entry name" value="His_Phos_1"/>
    <property type="match status" value="1"/>
</dbReference>
<dbReference type="InterPro" id="IPR001261">
    <property type="entry name" value="ArgE/DapE_CS"/>
</dbReference>
<dbReference type="InterPro" id="IPR013078">
    <property type="entry name" value="His_Pase_superF_clade-1"/>
</dbReference>
<evidence type="ECO:0000313" key="4">
    <source>
        <dbReference type="Proteomes" id="UP001359886"/>
    </source>
</evidence>
<reference evidence="3 4" key="1">
    <citation type="submission" date="2024-02" db="EMBL/GenBank/DDBJ databases">
        <title>A novel Wenzhouxiangellaceae bacterium, isolated from coastal sediments.</title>
        <authorList>
            <person name="Du Z.-J."/>
            <person name="Ye Y.-Q."/>
            <person name="Zhang X.-Y."/>
        </authorList>
    </citation>
    <scope>NUCLEOTIDE SEQUENCE [LARGE SCALE GENOMIC DNA]</scope>
    <source>
        <strain evidence="3 4">CH-27</strain>
    </source>
</reference>
<keyword evidence="2" id="KW-0732">Signal</keyword>
<organism evidence="3 4">
    <name type="scientific">Elongatibacter sediminis</name>
    <dbReference type="NCBI Taxonomy" id="3119006"/>
    <lineage>
        <taxon>Bacteria</taxon>
        <taxon>Pseudomonadati</taxon>
        <taxon>Pseudomonadota</taxon>
        <taxon>Gammaproteobacteria</taxon>
        <taxon>Chromatiales</taxon>
        <taxon>Wenzhouxiangellaceae</taxon>
        <taxon>Elongatibacter</taxon>
    </lineage>
</organism>
<evidence type="ECO:0000313" key="3">
    <source>
        <dbReference type="EMBL" id="MEJ8569824.1"/>
    </source>
</evidence>
<evidence type="ECO:0000256" key="1">
    <source>
        <dbReference type="ARBA" id="ARBA00022801"/>
    </source>
</evidence>
<proteinExistence type="predicted"/>
<name>A0AAW9RLE8_9GAMM</name>
<dbReference type="PROSITE" id="PS00758">
    <property type="entry name" value="ARGE_DAPE_CPG2_1"/>
    <property type="match status" value="1"/>
</dbReference>
<dbReference type="CDD" id="cd07040">
    <property type="entry name" value="HP"/>
    <property type="match status" value="1"/>
</dbReference>
<dbReference type="Proteomes" id="UP001359886">
    <property type="component" value="Unassembled WGS sequence"/>
</dbReference>
<dbReference type="SUPFAM" id="SSF53254">
    <property type="entry name" value="Phosphoglycerate mutase-like"/>
    <property type="match status" value="1"/>
</dbReference>
<feature type="signal peptide" evidence="2">
    <location>
        <begin position="1"/>
        <end position="22"/>
    </location>
</feature>
<feature type="chain" id="PRO_5043634236" evidence="2">
    <location>
        <begin position="23"/>
        <end position="164"/>
    </location>
</feature>
<comment type="caution">
    <text evidence="3">The sequence shown here is derived from an EMBL/GenBank/DDBJ whole genome shotgun (WGS) entry which is preliminary data.</text>
</comment>
<evidence type="ECO:0000256" key="2">
    <source>
        <dbReference type="SAM" id="SignalP"/>
    </source>
</evidence>
<keyword evidence="1" id="KW-0378">Hydrolase</keyword>
<protein>
    <submittedName>
        <fullName evidence="3">Histidine phosphatase family protein</fullName>
    </submittedName>
</protein>
<dbReference type="RefSeq" id="WP_354697151.1">
    <property type="nucleotide sequence ID" value="NZ_JAZHOG010000023.1"/>
</dbReference>
<dbReference type="InterPro" id="IPR029033">
    <property type="entry name" value="His_PPase_superfam"/>
</dbReference>
<keyword evidence="4" id="KW-1185">Reference proteome</keyword>
<dbReference type="Gene3D" id="3.40.50.1240">
    <property type="entry name" value="Phosphoglycerate mutase-like"/>
    <property type="match status" value="1"/>
</dbReference>
<sequence>MRLFSLPIVFLLGSLVTGPAHADETIYILFRHAEKTTERPDPGLSEAGKKRAASIGAYLQRMGVTRIFSSDYKRTRATVEPFSEATGISIEIYDPGDLDGFAETLSGMSGTIAISGHSDTTPELAALISGKATKPMPETDYDRLYTIIRTQDGETALNVSRLTP</sequence>
<accession>A0AAW9RLE8</accession>
<gene>
    <name evidence="3" type="ORF">V3330_19510</name>
</gene>
<dbReference type="AlphaFoldDB" id="A0AAW9RLE8"/>